<evidence type="ECO:0000256" key="4">
    <source>
        <dbReference type="ARBA" id="ARBA00022692"/>
    </source>
</evidence>
<feature type="transmembrane region" description="Helical" evidence="10">
    <location>
        <begin position="663"/>
        <end position="681"/>
    </location>
</feature>
<evidence type="ECO:0000256" key="6">
    <source>
        <dbReference type="ARBA" id="ARBA00022840"/>
    </source>
</evidence>
<evidence type="ECO:0000256" key="2">
    <source>
        <dbReference type="ARBA" id="ARBA00005814"/>
    </source>
</evidence>
<evidence type="ECO:0000256" key="8">
    <source>
        <dbReference type="ARBA" id="ARBA00023136"/>
    </source>
</evidence>
<evidence type="ECO:0000256" key="1">
    <source>
        <dbReference type="ARBA" id="ARBA00004141"/>
    </source>
</evidence>
<name>A0A817ZZX1_9BILA</name>
<dbReference type="SUPFAM" id="SSF52540">
    <property type="entry name" value="P-loop containing nucleoside triphosphate hydrolases"/>
    <property type="match status" value="1"/>
</dbReference>
<sequence>MLHSSNEHQLPNSTEGRKIATLPSRQQQVASSFNHDSKNTKMKSAIISSKRDDSVYDIDVKSYRYLSTTSHHKFVPLSINSSSKGEVSFYDIDYIANGRKMKCKCPNICPSFLKEKPAKQILYGLSGNFKTGMHAIMGSTGCGKSSLLDILANRKDRHGLSGQIFVDGSPAPSSFKYMVGYVVQDDIISETLTIRENLMFSANIRLPRDVSHVERVERVIKVISDLGLESCADTTVGTEFIRGVSGGERKRACIGMELILARKIFFLDEPTTGLDAATARKVMKCLSNLAKQGRTIIFSIHQPRYSIFKLFDTVTLLSEGEMLYHGQAKNLLNYFSQQGYSCEPHDNPADFVIDVLIDAQERPGALENLRLAYEKSSMHQHVMKLRKQQFIDVNLQIRTSRKSAKPTISLWNEFYYICLRTLKNTFRNPSLILSQIVVSIILGLLVGLVFFDLKKTTDPGVQNRLGVIFVIVVTQIFSTLTALEPLIKERALFIHENASGYYRTITFFCAKFLCDILLIRVIVSILFSLIVYFMTGLERDIGKFGVFLITIFMASLFGSSMCLLVAATVRLFSVAVIIVILNFLIVMLFSGYLIALKSIFSWLSWLQWVSAFRYATNMLTMSEFRNIDFCLVNSTNICPLPGSQVLHNVGLDYTTNWDLWKNFFGLSMMTVGLFLLAYIQLRRIKKTK</sequence>
<dbReference type="EMBL" id="CAJNYT010001207">
    <property type="protein sequence ID" value="CAF3399940.1"/>
    <property type="molecule type" value="Genomic_DNA"/>
</dbReference>
<dbReference type="Proteomes" id="UP000663825">
    <property type="component" value="Unassembled WGS sequence"/>
</dbReference>
<feature type="domain" description="ABC transporter" evidence="11">
    <location>
        <begin position="103"/>
        <end position="344"/>
    </location>
</feature>
<dbReference type="PROSITE" id="PS00211">
    <property type="entry name" value="ABC_TRANSPORTER_1"/>
    <property type="match status" value="1"/>
</dbReference>
<dbReference type="PROSITE" id="PS50893">
    <property type="entry name" value="ABC_TRANSPORTER_2"/>
    <property type="match status" value="1"/>
</dbReference>
<comment type="caution">
    <text evidence="13">The sequence shown here is derived from an EMBL/GenBank/DDBJ whole genome shotgun (WGS) entry which is preliminary data.</text>
</comment>
<dbReference type="GO" id="GO:0016887">
    <property type="term" value="F:ATP hydrolysis activity"/>
    <property type="evidence" value="ECO:0007669"/>
    <property type="project" value="InterPro"/>
</dbReference>
<keyword evidence="4 10" id="KW-0812">Transmembrane</keyword>
<evidence type="ECO:0000313" key="13">
    <source>
        <dbReference type="EMBL" id="CAF3399940.1"/>
    </source>
</evidence>
<evidence type="ECO:0000313" key="14">
    <source>
        <dbReference type="EMBL" id="CAF3680652.1"/>
    </source>
</evidence>
<evidence type="ECO:0000259" key="11">
    <source>
        <dbReference type="PROSITE" id="PS50893"/>
    </source>
</evidence>
<evidence type="ECO:0000256" key="9">
    <source>
        <dbReference type="SAM" id="MobiDB-lite"/>
    </source>
</evidence>
<keyword evidence="3" id="KW-0813">Transport</keyword>
<dbReference type="GO" id="GO:0005524">
    <property type="term" value="F:ATP binding"/>
    <property type="evidence" value="ECO:0007669"/>
    <property type="project" value="UniProtKB-KW"/>
</dbReference>
<dbReference type="GO" id="GO:0140359">
    <property type="term" value="F:ABC-type transporter activity"/>
    <property type="evidence" value="ECO:0007669"/>
    <property type="project" value="InterPro"/>
</dbReference>
<dbReference type="InterPro" id="IPR013525">
    <property type="entry name" value="ABC2_TM"/>
</dbReference>
<dbReference type="GO" id="GO:0008514">
    <property type="term" value="F:organic anion transmembrane transporter activity"/>
    <property type="evidence" value="ECO:0007669"/>
    <property type="project" value="UniProtKB-ARBA"/>
</dbReference>
<dbReference type="CDD" id="cd03213">
    <property type="entry name" value="ABCG_EPDR"/>
    <property type="match status" value="1"/>
</dbReference>
<feature type="transmembrane region" description="Helical" evidence="10">
    <location>
        <begin position="505"/>
        <end position="532"/>
    </location>
</feature>
<dbReference type="OrthoDB" id="66620at2759"/>
<comment type="similarity">
    <text evidence="2">Belongs to the ABC transporter superfamily. ABCG family. Eye pigment precursor importer (TC 3.A.1.204) subfamily.</text>
</comment>
<feature type="transmembrane region" description="Helical" evidence="10">
    <location>
        <begin position="465"/>
        <end position="483"/>
    </location>
</feature>
<keyword evidence="7 10" id="KW-1133">Transmembrane helix</keyword>
<dbReference type="Pfam" id="PF01061">
    <property type="entry name" value="ABC2_membrane"/>
    <property type="match status" value="1"/>
</dbReference>
<evidence type="ECO:0000313" key="15">
    <source>
        <dbReference type="Proteomes" id="UP000663872"/>
    </source>
</evidence>
<dbReference type="EMBL" id="CAJNXB010000857">
    <property type="protein sequence ID" value="CAF3104946.1"/>
    <property type="molecule type" value="Genomic_DNA"/>
</dbReference>
<dbReference type="AlphaFoldDB" id="A0A817ZZX1"/>
<evidence type="ECO:0000256" key="7">
    <source>
        <dbReference type="ARBA" id="ARBA00022989"/>
    </source>
</evidence>
<dbReference type="Pfam" id="PF19055">
    <property type="entry name" value="ABC2_membrane_7"/>
    <property type="match status" value="1"/>
</dbReference>
<evidence type="ECO:0000313" key="12">
    <source>
        <dbReference type="EMBL" id="CAF3104946.1"/>
    </source>
</evidence>
<dbReference type="Proteomes" id="UP000663872">
    <property type="component" value="Unassembled WGS sequence"/>
</dbReference>
<proteinExistence type="inferred from homology"/>
<feature type="transmembrane region" description="Helical" evidence="10">
    <location>
        <begin position="572"/>
        <end position="592"/>
    </location>
</feature>
<dbReference type="InterPro" id="IPR003439">
    <property type="entry name" value="ABC_transporter-like_ATP-bd"/>
</dbReference>
<dbReference type="SMART" id="SM00382">
    <property type="entry name" value="AAA"/>
    <property type="match status" value="1"/>
</dbReference>
<dbReference type="InterPro" id="IPR027417">
    <property type="entry name" value="P-loop_NTPase"/>
</dbReference>
<keyword evidence="8 10" id="KW-0472">Membrane</keyword>
<feature type="transmembrane region" description="Helical" evidence="10">
    <location>
        <begin position="544"/>
        <end position="566"/>
    </location>
</feature>
<evidence type="ECO:0000256" key="5">
    <source>
        <dbReference type="ARBA" id="ARBA00022741"/>
    </source>
</evidence>
<protein>
    <recommendedName>
        <fullName evidence="11">ABC transporter domain-containing protein</fullName>
    </recommendedName>
</protein>
<dbReference type="FunFam" id="3.40.50.300:FF:000622">
    <property type="entry name" value="ATP-binding cassette sub-family G member 2"/>
    <property type="match status" value="1"/>
</dbReference>
<dbReference type="PANTHER" id="PTHR19241">
    <property type="entry name" value="ATP-BINDING CASSETTE TRANSPORTER"/>
    <property type="match status" value="1"/>
</dbReference>
<feature type="region of interest" description="Disordered" evidence="9">
    <location>
        <begin position="1"/>
        <end position="37"/>
    </location>
</feature>
<dbReference type="Proteomes" id="UP000663869">
    <property type="component" value="Unassembled WGS sequence"/>
</dbReference>
<evidence type="ECO:0000256" key="10">
    <source>
        <dbReference type="SAM" id="Phobius"/>
    </source>
</evidence>
<keyword evidence="5" id="KW-0547">Nucleotide-binding</keyword>
<dbReference type="GO" id="GO:0015562">
    <property type="term" value="F:efflux transmembrane transporter activity"/>
    <property type="evidence" value="ECO:0007669"/>
    <property type="project" value="UniProtKB-ARBA"/>
</dbReference>
<dbReference type="EMBL" id="CAJNYU010003531">
    <property type="protein sequence ID" value="CAF3680652.1"/>
    <property type="molecule type" value="Genomic_DNA"/>
</dbReference>
<feature type="compositionally biased region" description="Polar residues" evidence="9">
    <location>
        <begin position="23"/>
        <end position="34"/>
    </location>
</feature>
<accession>A0A817ZZX1</accession>
<feature type="transmembrane region" description="Helical" evidence="10">
    <location>
        <begin position="432"/>
        <end position="453"/>
    </location>
</feature>
<gene>
    <name evidence="14" type="ORF">FME351_LOCUS26351</name>
    <name evidence="13" type="ORF">GRG538_LOCUS9915</name>
    <name evidence="12" type="ORF">TIS948_LOCUS7151</name>
</gene>
<dbReference type="InterPro" id="IPR017871">
    <property type="entry name" value="ABC_transporter-like_CS"/>
</dbReference>
<evidence type="ECO:0000256" key="3">
    <source>
        <dbReference type="ARBA" id="ARBA00022448"/>
    </source>
</evidence>
<organism evidence="13 15">
    <name type="scientific">Rotaria socialis</name>
    <dbReference type="NCBI Taxonomy" id="392032"/>
    <lineage>
        <taxon>Eukaryota</taxon>
        <taxon>Metazoa</taxon>
        <taxon>Spiralia</taxon>
        <taxon>Gnathifera</taxon>
        <taxon>Rotifera</taxon>
        <taxon>Eurotatoria</taxon>
        <taxon>Bdelloidea</taxon>
        <taxon>Philodinida</taxon>
        <taxon>Philodinidae</taxon>
        <taxon>Rotaria</taxon>
    </lineage>
</organism>
<keyword evidence="6" id="KW-0067">ATP-binding</keyword>
<comment type="subcellular location">
    <subcellularLocation>
        <location evidence="1">Membrane</location>
        <topology evidence="1">Multi-pass membrane protein</topology>
    </subcellularLocation>
</comment>
<dbReference type="Gene3D" id="3.40.50.300">
    <property type="entry name" value="P-loop containing nucleotide triphosphate hydrolases"/>
    <property type="match status" value="1"/>
</dbReference>
<dbReference type="GO" id="GO:0016324">
    <property type="term" value="C:apical plasma membrane"/>
    <property type="evidence" value="ECO:0007669"/>
    <property type="project" value="UniProtKB-ARBA"/>
</dbReference>
<reference evidence="13" key="1">
    <citation type="submission" date="2021-02" db="EMBL/GenBank/DDBJ databases">
        <authorList>
            <person name="Nowell W R."/>
        </authorList>
    </citation>
    <scope>NUCLEOTIDE SEQUENCE</scope>
</reference>
<dbReference type="InterPro" id="IPR043926">
    <property type="entry name" value="ABCG_dom"/>
</dbReference>
<dbReference type="Pfam" id="PF00005">
    <property type="entry name" value="ABC_tran"/>
    <property type="match status" value="1"/>
</dbReference>
<dbReference type="InterPro" id="IPR003593">
    <property type="entry name" value="AAA+_ATPase"/>
</dbReference>